<dbReference type="SUPFAM" id="SSF103473">
    <property type="entry name" value="MFS general substrate transporter"/>
    <property type="match status" value="1"/>
</dbReference>
<evidence type="ECO:0000256" key="1">
    <source>
        <dbReference type="ARBA" id="ARBA00004141"/>
    </source>
</evidence>
<dbReference type="Gene3D" id="1.20.1250.20">
    <property type="entry name" value="MFS general substrate transporter like domains"/>
    <property type="match status" value="1"/>
</dbReference>
<evidence type="ECO:0000256" key="3">
    <source>
        <dbReference type="SAM" id="Phobius"/>
    </source>
</evidence>
<protein>
    <submittedName>
        <fullName evidence="4">Major facilitator superfamily domain-containing protein</fullName>
    </submittedName>
</protein>
<name>A0ABR4KI02_9EURO</name>
<keyword evidence="3" id="KW-0472">Membrane</keyword>
<keyword evidence="3" id="KW-0812">Transmembrane</keyword>
<gene>
    <name evidence="4" type="ORF">BJX68DRAFT_275156</name>
</gene>
<organism evidence="4 5">
    <name type="scientific">Aspergillus pseudodeflectus</name>
    <dbReference type="NCBI Taxonomy" id="176178"/>
    <lineage>
        <taxon>Eukaryota</taxon>
        <taxon>Fungi</taxon>
        <taxon>Dikarya</taxon>
        <taxon>Ascomycota</taxon>
        <taxon>Pezizomycotina</taxon>
        <taxon>Eurotiomycetes</taxon>
        <taxon>Eurotiomycetidae</taxon>
        <taxon>Eurotiales</taxon>
        <taxon>Aspergillaceae</taxon>
        <taxon>Aspergillus</taxon>
        <taxon>Aspergillus subgen. Nidulantes</taxon>
    </lineage>
</organism>
<reference evidence="4 5" key="1">
    <citation type="submission" date="2024-07" db="EMBL/GenBank/DDBJ databases">
        <title>Section-level genome sequencing and comparative genomics of Aspergillus sections Usti and Cavernicolus.</title>
        <authorList>
            <consortium name="Lawrence Berkeley National Laboratory"/>
            <person name="Nybo J.L."/>
            <person name="Vesth T.C."/>
            <person name="Theobald S."/>
            <person name="Frisvad J.C."/>
            <person name="Larsen T.O."/>
            <person name="Kjaerboelling I."/>
            <person name="Rothschild-Mancinelli K."/>
            <person name="Lyhne E.K."/>
            <person name="Kogle M.E."/>
            <person name="Barry K."/>
            <person name="Clum A."/>
            <person name="Na H."/>
            <person name="Ledsgaard L."/>
            <person name="Lin J."/>
            <person name="Lipzen A."/>
            <person name="Kuo A."/>
            <person name="Riley R."/>
            <person name="Mondo S."/>
            <person name="LaButti K."/>
            <person name="Haridas S."/>
            <person name="Pangalinan J."/>
            <person name="Salamov A.A."/>
            <person name="Simmons B.A."/>
            <person name="Magnuson J.K."/>
            <person name="Chen J."/>
            <person name="Drula E."/>
            <person name="Henrissat B."/>
            <person name="Wiebenga A."/>
            <person name="Lubbers R.J."/>
            <person name="Gomes A.C."/>
            <person name="Macurrencykelacurrency M.R."/>
            <person name="Stajich J."/>
            <person name="Grigoriev I.V."/>
            <person name="Mortensen U.H."/>
            <person name="De vries R.P."/>
            <person name="Baker S.E."/>
            <person name="Andersen M.R."/>
        </authorList>
    </citation>
    <scope>NUCLEOTIDE SEQUENCE [LARGE SCALE GENOMIC DNA]</scope>
    <source>
        <strain evidence="4 5">CBS 756.74</strain>
    </source>
</reference>
<evidence type="ECO:0000313" key="5">
    <source>
        <dbReference type="Proteomes" id="UP001610444"/>
    </source>
</evidence>
<feature type="transmembrane region" description="Helical" evidence="3">
    <location>
        <begin position="180"/>
        <end position="199"/>
    </location>
</feature>
<dbReference type="Proteomes" id="UP001610444">
    <property type="component" value="Unassembled WGS sequence"/>
</dbReference>
<comment type="similarity">
    <text evidence="2">Belongs to the major facilitator superfamily. Monocarboxylate porter (TC 2.A.1.13) family.</text>
</comment>
<dbReference type="InterPro" id="IPR036259">
    <property type="entry name" value="MFS_trans_sf"/>
</dbReference>
<feature type="transmembrane region" description="Helical" evidence="3">
    <location>
        <begin position="69"/>
        <end position="89"/>
    </location>
</feature>
<proteinExistence type="inferred from homology"/>
<dbReference type="EMBL" id="JBFXLR010000017">
    <property type="protein sequence ID" value="KAL2851672.1"/>
    <property type="molecule type" value="Genomic_DNA"/>
</dbReference>
<evidence type="ECO:0000313" key="4">
    <source>
        <dbReference type="EMBL" id="KAL2851672.1"/>
    </source>
</evidence>
<feature type="transmembrane region" description="Helical" evidence="3">
    <location>
        <begin position="104"/>
        <end position="124"/>
    </location>
</feature>
<keyword evidence="3" id="KW-1133">Transmembrane helix</keyword>
<dbReference type="RefSeq" id="XP_070899929.1">
    <property type="nucleotide sequence ID" value="XM_071047786.1"/>
</dbReference>
<dbReference type="PANTHER" id="PTHR11360">
    <property type="entry name" value="MONOCARBOXYLATE TRANSPORTER"/>
    <property type="match status" value="1"/>
</dbReference>
<dbReference type="Pfam" id="PF07690">
    <property type="entry name" value="MFS_1"/>
    <property type="match status" value="1"/>
</dbReference>
<feature type="transmembrane region" description="Helical" evidence="3">
    <location>
        <begin position="145"/>
        <end position="168"/>
    </location>
</feature>
<dbReference type="GeneID" id="98162950"/>
<comment type="subcellular location">
    <subcellularLocation>
        <location evidence="1">Membrane</location>
        <topology evidence="1">Multi-pass membrane protein</topology>
    </subcellularLocation>
</comment>
<feature type="transmembrane region" description="Helical" evidence="3">
    <location>
        <begin position="211"/>
        <end position="230"/>
    </location>
</feature>
<dbReference type="InterPro" id="IPR011701">
    <property type="entry name" value="MFS"/>
</dbReference>
<dbReference type="InterPro" id="IPR050327">
    <property type="entry name" value="Proton-linked_MCT"/>
</dbReference>
<dbReference type="PANTHER" id="PTHR11360:SF177">
    <property type="entry name" value="RIBOFLAVIN TRANSPORTER MCH5"/>
    <property type="match status" value="1"/>
</dbReference>
<evidence type="ECO:0000256" key="2">
    <source>
        <dbReference type="ARBA" id="ARBA00006727"/>
    </source>
</evidence>
<feature type="transmembrane region" description="Helical" evidence="3">
    <location>
        <begin position="26"/>
        <end position="49"/>
    </location>
</feature>
<accession>A0ABR4KI02</accession>
<comment type="caution">
    <text evidence="4">The sequence shown here is derived from an EMBL/GenBank/DDBJ whole genome shotgun (WGS) entry which is preliminary data.</text>
</comment>
<feature type="transmembrane region" description="Helical" evidence="3">
    <location>
        <begin position="242"/>
        <end position="263"/>
    </location>
</feature>
<sequence length="271" mass="29082">MSLMNNIGAWQASLVRNQLSDHSSTAVGWVFGIYNGLTFLLGVQTGPVFDARGPRLLIACRGVLTRRALATGIASFGGAVSGILVPLMLQRLLQMVGWAWTTRITGLVCILTFSLGVLLTRLRFPAKLLAFAIVTPDITIFRHGGIVLTSLGVFFLEWGLFIPVTYLASYALDDGLSTRFTYTLLALMNAGGVFGRSAPGYFADRVGGFNVLILSVLGCFVTLLCFWLPVPTATSGERPLNILLAVVFGFFSEGNLSLAPACVGQLCKLHS</sequence>
<keyword evidence="5" id="KW-1185">Reference proteome</keyword>